<reference evidence="2 3" key="1">
    <citation type="submission" date="2020-12" db="EMBL/GenBank/DDBJ databases">
        <title>Metabolic potential, ecology and presence of endohyphal bacteria is reflected in genomic diversity of Mucoromycotina.</title>
        <authorList>
            <person name="Muszewska A."/>
            <person name="Okrasinska A."/>
            <person name="Steczkiewicz K."/>
            <person name="Drgas O."/>
            <person name="Orlowska M."/>
            <person name="Perlinska-Lenart U."/>
            <person name="Aleksandrzak-Piekarczyk T."/>
            <person name="Szatraj K."/>
            <person name="Zielenkiewicz U."/>
            <person name="Pilsyk S."/>
            <person name="Malc E."/>
            <person name="Mieczkowski P."/>
            <person name="Kruszewska J.S."/>
            <person name="Biernat P."/>
            <person name="Pawlowska J."/>
        </authorList>
    </citation>
    <scope>NUCLEOTIDE SEQUENCE [LARGE SCALE GENOMIC DNA]</scope>
    <source>
        <strain evidence="2 3">CBS 142.35</strain>
    </source>
</reference>
<keyword evidence="3" id="KW-1185">Reference proteome</keyword>
<dbReference type="Proteomes" id="UP000646827">
    <property type="component" value="Unassembled WGS sequence"/>
</dbReference>
<proteinExistence type="predicted"/>
<evidence type="ECO:0000313" key="2">
    <source>
        <dbReference type="EMBL" id="KAG2227678.1"/>
    </source>
</evidence>
<comment type="caution">
    <text evidence="2">The sequence shown here is derived from an EMBL/GenBank/DDBJ whole genome shotgun (WGS) entry which is preliminary data.</text>
</comment>
<sequence length="104" mass="11729">MIIENSFSVLNNKDTQGFWDRMLDAERRDASLNLFNQVTFINETKEQYVNPSPPGKRKSRKPITSPATTVEINSFDESDSLRVEGLEESVATWVGREGRATCCG</sequence>
<name>A0A8H7VT02_9FUNG</name>
<accession>A0A8H7VT02</accession>
<gene>
    <name evidence="2" type="ORF">INT45_004720</name>
</gene>
<dbReference type="OrthoDB" id="2288006at2759"/>
<dbReference type="EMBL" id="JAEPRB010000005">
    <property type="protein sequence ID" value="KAG2227678.1"/>
    <property type="molecule type" value="Genomic_DNA"/>
</dbReference>
<organism evidence="2 3">
    <name type="scientific">Circinella minor</name>
    <dbReference type="NCBI Taxonomy" id="1195481"/>
    <lineage>
        <taxon>Eukaryota</taxon>
        <taxon>Fungi</taxon>
        <taxon>Fungi incertae sedis</taxon>
        <taxon>Mucoromycota</taxon>
        <taxon>Mucoromycotina</taxon>
        <taxon>Mucoromycetes</taxon>
        <taxon>Mucorales</taxon>
        <taxon>Lichtheimiaceae</taxon>
        <taxon>Circinella</taxon>
    </lineage>
</organism>
<dbReference type="AlphaFoldDB" id="A0A8H7VT02"/>
<protein>
    <submittedName>
        <fullName evidence="2">Uncharacterized protein</fullName>
    </submittedName>
</protein>
<feature type="region of interest" description="Disordered" evidence="1">
    <location>
        <begin position="47"/>
        <end position="71"/>
    </location>
</feature>
<evidence type="ECO:0000256" key="1">
    <source>
        <dbReference type="SAM" id="MobiDB-lite"/>
    </source>
</evidence>
<evidence type="ECO:0000313" key="3">
    <source>
        <dbReference type="Proteomes" id="UP000646827"/>
    </source>
</evidence>